<dbReference type="InterPro" id="IPR037176">
    <property type="entry name" value="Osmotin/thaumatin-like_sf"/>
</dbReference>
<comment type="caution">
    <text evidence="2">The sequence shown here is derived from an EMBL/GenBank/DDBJ whole genome shotgun (WGS) entry which is preliminary data.</text>
</comment>
<dbReference type="PIRSF" id="PIRSF002703">
    <property type="entry name" value="Thaumatin"/>
    <property type="match status" value="1"/>
</dbReference>
<name>A0A941IKS0_9ACTN</name>
<dbReference type="SMART" id="SM00205">
    <property type="entry name" value="THN"/>
    <property type="match status" value="1"/>
</dbReference>
<dbReference type="PROSITE" id="PS51367">
    <property type="entry name" value="THAUMATIN_2"/>
    <property type="match status" value="1"/>
</dbReference>
<evidence type="ECO:0000313" key="2">
    <source>
        <dbReference type="EMBL" id="MBR7828373.1"/>
    </source>
</evidence>
<dbReference type="InterPro" id="IPR001938">
    <property type="entry name" value="Thaumatin"/>
</dbReference>
<dbReference type="Proteomes" id="UP000676325">
    <property type="component" value="Unassembled WGS sequence"/>
</dbReference>
<dbReference type="InterPro" id="IPR017949">
    <property type="entry name" value="Thaumatin_CS"/>
</dbReference>
<organism evidence="2 3">
    <name type="scientific">Actinospica acidithermotolerans</name>
    <dbReference type="NCBI Taxonomy" id="2828514"/>
    <lineage>
        <taxon>Bacteria</taxon>
        <taxon>Bacillati</taxon>
        <taxon>Actinomycetota</taxon>
        <taxon>Actinomycetes</taxon>
        <taxon>Catenulisporales</taxon>
        <taxon>Actinospicaceae</taxon>
        <taxon>Actinospica</taxon>
    </lineage>
</organism>
<evidence type="ECO:0000313" key="3">
    <source>
        <dbReference type="Proteomes" id="UP000676325"/>
    </source>
</evidence>
<dbReference type="Pfam" id="PF00314">
    <property type="entry name" value="Thaumatin"/>
    <property type="match status" value="1"/>
</dbReference>
<dbReference type="PRINTS" id="PR00347">
    <property type="entry name" value="THAUMATIN"/>
</dbReference>
<feature type="region of interest" description="Disordered" evidence="1">
    <location>
        <begin position="44"/>
        <end position="97"/>
    </location>
</feature>
<dbReference type="EMBL" id="JAGSOH010000055">
    <property type="protein sequence ID" value="MBR7828373.1"/>
    <property type="molecule type" value="Genomic_DNA"/>
</dbReference>
<keyword evidence="3" id="KW-1185">Reference proteome</keyword>
<dbReference type="SUPFAM" id="SSF49870">
    <property type="entry name" value="Osmotin, thaumatin-like protein"/>
    <property type="match status" value="1"/>
</dbReference>
<sequence length="340" mass="35042">MNHRRRTSGRRTTRTVLLSLLAVAAALGTATWLTTVGPLGAHDTADGSPVPTHSSSSASATAIPTTAAASPSPTTSPSTSTTPSTSKSAHASATSATSAPVSAAMADSSSYHLITIVNADDETIWAATNPNAQHPIPVTGWKLAPGQSVTFKVPNGWGGRVWGRTGCSFNASGVGHCQTGDCGGLFQCQGSEGGATTLAELTLDSFDGMDFYDVSMVDGANLPMYINTTHRVDADPISSNGCYQGACTKAVVCPSAMQVKADGQAVACETACAAFGGDAYCCTGSWSGRANCDPAKWPVDYAKLVFKDAEPYAYSYAFDDSATMACKGHCDYRITFGITP</sequence>
<dbReference type="PROSITE" id="PS00316">
    <property type="entry name" value="THAUMATIN_1"/>
    <property type="match status" value="1"/>
</dbReference>
<feature type="compositionally biased region" description="Low complexity" evidence="1">
    <location>
        <begin position="48"/>
        <end position="97"/>
    </location>
</feature>
<protein>
    <submittedName>
        <fullName evidence="2">Thaumatin family protein</fullName>
    </submittedName>
</protein>
<dbReference type="PANTHER" id="PTHR31048">
    <property type="entry name" value="OS03G0233200 PROTEIN"/>
    <property type="match status" value="1"/>
</dbReference>
<reference evidence="2" key="1">
    <citation type="submission" date="2021-04" db="EMBL/GenBank/DDBJ databases">
        <title>Genome based classification of Actinospica acidithermotolerans sp. nov., an actinobacterium isolated from an Indonesian hot spring.</title>
        <authorList>
            <person name="Kusuma A.B."/>
            <person name="Putra K.E."/>
            <person name="Nafisah S."/>
            <person name="Loh J."/>
            <person name="Nouioui I."/>
            <person name="Goodfellow M."/>
        </authorList>
    </citation>
    <scope>NUCLEOTIDE SEQUENCE</scope>
    <source>
        <strain evidence="2">MGRD01-02</strain>
    </source>
</reference>
<dbReference type="AlphaFoldDB" id="A0A941IKS0"/>
<proteinExistence type="predicted"/>
<dbReference type="Gene3D" id="2.60.110.10">
    <property type="entry name" value="Thaumatin"/>
    <property type="match status" value="1"/>
</dbReference>
<gene>
    <name evidence="2" type="ORF">KDK95_18830</name>
</gene>
<accession>A0A941IKS0</accession>
<evidence type="ECO:0000256" key="1">
    <source>
        <dbReference type="SAM" id="MobiDB-lite"/>
    </source>
</evidence>